<dbReference type="Pfam" id="PF05163">
    <property type="entry name" value="DinB"/>
    <property type="match status" value="1"/>
</dbReference>
<keyword evidence="5" id="KW-1185">Reference proteome</keyword>
<feature type="binding site" evidence="3">
    <location>
        <position position="118"/>
    </location>
    <ligand>
        <name>a divalent metal cation</name>
        <dbReference type="ChEBI" id="CHEBI:60240"/>
    </ligand>
</feature>
<dbReference type="InterPro" id="IPR034660">
    <property type="entry name" value="DinB/YfiT-like"/>
</dbReference>
<reference evidence="5" key="1">
    <citation type="submission" date="2016-10" db="EMBL/GenBank/DDBJ databases">
        <authorList>
            <person name="Varghese N."/>
            <person name="Submissions S."/>
        </authorList>
    </citation>
    <scope>NUCLEOTIDE SEQUENCE [LARGE SCALE GENOMIC DNA]</scope>
    <source>
        <strain evidence="5">DSM 25030</strain>
    </source>
</reference>
<dbReference type="SUPFAM" id="SSF109854">
    <property type="entry name" value="DinB/YfiT-like putative metalloenzymes"/>
    <property type="match status" value="1"/>
</dbReference>
<dbReference type="STRING" id="1073328.SAMN05216294_0720"/>
<dbReference type="OrthoDB" id="9811413at2"/>
<dbReference type="AlphaFoldDB" id="A0A1H2UFM2"/>
<accession>A0A1H2UFM2</accession>
<dbReference type="InterPro" id="IPR007837">
    <property type="entry name" value="DinB"/>
</dbReference>
<dbReference type="RefSeq" id="WP_090292683.1">
    <property type="nucleotide sequence ID" value="NZ_FNKI01000001.1"/>
</dbReference>
<dbReference type="GO" id="GO:0046872">
    <property type="term" value="F:metal ion binding"/>
    <property type="evidence" value="ECO:0007669"/>
    <property type="project" value="UniProtKB-KW"/>
</dbReference>
<evidence type="ECO:0000256" key="3">
    <source>
        <dbReference type="PIRSR" id="PIRSR607837-1"/>
    </source>
</evidence>
<feature type="binding site" evidence="3">
    <location>
        <position position="122"/>
    </location>
    <ligand>
        <name>a divalent metal cation</name>
        <dbReference type="ChEBI" id="CHEBI:60240"/>
    </ligand>
</feature>
<dbReference type="EMBL" id="FNMY01000002">
    <property type="protein sequence ID" value="SDW54895.1"/>
    <property type="molecule type" value="Genomic_DNA"/>
</dbReference>
<name>A0A1H2UFM2_9FLAO</name>
<sequence length="147" mass="17712">MKGFFHELFDYNFYCNKKIIQQCGALDKLPNNCERLFSHILNAHHIWNHRMMGIPSVLGVWDLHSFVKWEEIHYENQRTSFEIVSNTDNFEKRLEYENSEGRAFTNQIKDILFHIINHSTHHRGQIMMEMRNAGFVPDPLDYVHYKR</sequence>
<proteinExistence type="inferred from homology"/>
<comment type="similarity">
    <text evidence="1">Belongs to the DinB family.</text>
</comment>
<feature type="binding site" evidence="3">
    <location>
        <position position="39"/>
    </location>
    <ligand>
        <name>a divalent metal cation</name>
        <dbReference type="ChEBI" id="CHEBI:60240"/>
    </ligand>
</feature>
<dbReference type="Proteomes" id="UP000199592">
    <property type="component" value="Unassembled WGS sequence"/>
</dbReference>
<organism evidence="4 5">
    <name type="scientific">Flagellimonas zhangzhouensis</name>
    <dbReference type="NCBI Taxonomy" id="1073328"/>
    <lineage>
        <taxon>Bacteria</taxon>
        <taxon>Pseudomonadati</taxon>
        <taxon>Bacteroidota</taxon>
        <taxon>Flavobacteriia</taxon>
        <taxon>Flavobacteriales</taxon>
        <taxon>Flavobacteriaceae</taxon>
        <taxon>Flagellimonas</taxon>
    </lineage>
</organism>
<evidence type="ECO:0000256" key="2">
    <source>
        <dbReference type="ARBA" id="ARBA00022723"/>
    </source>
</evidence>
<evidence type="ECO:0000313" key="5">
    <source>
        <dbReference type="Proteomes" id="UP000199592"/>
    </source>
</evidence>
<gene>
    <name evidence="4" type="ORF">SAMN04487892_1573</name>
</gene>
<dbReference type="PANTHER" id="PTHR37302:SF3">
    <property type="entry name" value="DAMAGE-INDUCIBLE PROTEIN DINB"/>
    <property type="match status" value="1"/>
</dbReference>
<keyword evidence="2 3" id="KW-0479">Metal-binding</keyword>
<protein>
    <submittedName>
        <fullName evidence="4">Uncharacterized damage-inducible protein DinB (Forms a four-helix bundle)</fullName>
    </submittedName>
</protein>
<evidence type="ECO:0000256" key="1">
    <source>
        <dbReference type="ARBA" id="ARBA00008635"/>
    </source>
</evidence>
<dbReference type="Gene3D" id="1.20.120.450">
    <property type="entry name" value="dinb family like domain"/>
    <property type="match status" value="1"/>
</dbReference>
<dbReference type="PANTHER" id="PTHR37302">
    <property type="entry name" value="SLR1116 PROTEIN"/>
    <property type="match status" value="1"/>
</dbReference>
<evidence type="ECO:0000313" key="4">
    <source>
        <dbReference type="EMBL" id="SDW54895.1"/>
    </source>
</evidence>